<evidence type="ECO:0000313" key="10">
    <source>
        <dbReference type="EnsemblMetazoa" id="XP_022667568"/>
    </source>
</evidence>
<keyword evidence="11" id="KW-1185">Reference proteome</keyword>
<evidence type="ECO:0000313" key="11">
    <source>
        <dbReference type="Proteomes" id="UP000594260"/>
    </source>
</evidence>
<evidence type="ECO:0000256" key="8">
    <source>
        <dbReference type="SAM" id="MobiDB-lite"/>
    </source>
</evidence>
<feature type="region of interest" description="Disordered" evidence="8">
    <location>
        <begin position="1"/>
        <end position="42"/>
    </location>
</feature>
<dbReference type="InterPro" id="IPR004031">
    <property type="entry name" value="PMP22/EMP/MP20/Claudin"/>
</dbReference>
<keyword evidence="6 9" id="KW-1133">Transmembrane helix</keyword>
<dbReference type="GO" id="GO:0016020">
    <property type="term" value="C:membrane"/>
    <property type="evidence" value="ECO:0007669"/>
    <property type="project" value="UniProtKB-SubCell"/>
</dbReference>
<feature type="transmembrane region" description="Helical" evidence="9">
    <location>
        <begin position="167"/>
        <end position="192"/>
    </location>
</feature>
<dbReference type="RefSeq" id="XP_022667568.1">
    <property type="nucleotide sequence ID" value="XM_022811833.1"/>
</dbReference>
<accession>A0A7M7KR87</accession>
<feature type="transmembrane region" description="Helical" evidence="9">
    <location>
        <begin position="243"/>
        <end position="264"/>
    </location>
</feature>
<dbReference type="PANTHER" id="PTHR14399">
    <property type="entry name" value="P53-INDUCED PROTEIN RELATED"/>
    <property type="match status" value="1"/>
</dbReference>
<dbReference type="GeneID" id="111253031"/>
<dbReference type="FunCoup" id="A0A7M7KR87">
    <property type="interactions" value="62"/>
</dbReference>
<dbReference type="Pfam" id="PF00822">
    <property type="entry name" value="PMP22_Claudin"/>
    <property type="match status" value="1"/>
</dbReference>
<keyword evidence="4 9" id="KW-0812">Transmembrane</keyword>
<feature type="transmembrane region" description="Helical" evidence="9">
    <location>
        <begin position="204"/>
        <end position="223"/>
    </location>
</feature>
<proteinExistence type="inferred from homology"/>
<keyword evidence="7 9" id="KW-0472">Membrane</keyword>
<dbReference type="AlphaFoldDB" id="A0A7M7KR87"/>
<comment type="subcellular location">
    <subcellularLocation>
        <location evidence="2">Cell junction</location>
    </subcellularLocation>
    <subcellularLocation>
        <location evidence="1">Membrane</location>
        <topology evidence="1">Multi-pass membrane protein</topology>
    </subcellularLocation>
</comment>
<dbReference type="FunFam" id="1.20.140.150:FF:000028">
    <property type="entry name" value="Uncharacterized protein, isoform A"/>
    <property type="match status" value="1"/>
</dbReference>
<evidence type="ECO:0000256" key="1">
    <source>
        <dbReference type="ARBA" id="ARBA00004141"/>
    </source>
</evidence>
<evidence type="ECO:0000256" key="3">
    <source>
        <dbReference type="ARBA" id="ARBA00008691"/>
    </source>
</evidence>
<organism evidence="10 11">
    <name type="scientific">Varroa destructor</name>
    <name type="common">Honeybee mite</name>
    <dbReference type="NCBI Taxonomy" id="109461"/>
    <lineage>
        <taxon>Eukaryota</taxon>
        <taxon>Metazoa</taxon>
        <taxon>Ecdysozoa</taxon>
        <taxon>Arthropoda</taxon>
        <taxon>Chelicerata</taxon>
        <taxon>Arachnida</taxon>
        <taxon>Acari</taxon>
        <taxon>Parasitiformes</taxon>
        <taxon>Mesostigmata</taxon>
        <taxon>Gamasina</taxon>
        <taxon>Dermanyssoidea</taxon>
        <taxon>Varroidae</taxon>
        <taxon>Varroa</taxon>
    </lineage>
</organism>
<dbReference type="InParanoid" id="A0A7M7KR87"/>
<evidence type="ECO:0000256" key="9">
    <source>
        <dbReference type="SAM" id="Phobius"/>
    </source>
</evidence>
<keyword evidence="5" id="KW-0965">Cell junction</keyword>
<evidence type="ECO:0000256" key="7">
    <source>
        <dbReference type="ARBA" id="ARBA00023136"/>
    </source>
</evidence>
<dbReference type="Proteomes" id="UP000594260">
    <property type="component" value="Unplaced"/>
</dbReference>
<feature type="transmembrane region" description="Helical" evidence="9">
    <location>
        <begin position="101"/>
        <end position="125"/>
    </location>
</feature>
<evidence type="ECO:0000256" key="5">
    <source>
        <dbReference type="ARBA" id="ARBA00022949"/>
    </source>
</evidence>
<evidence type="ECO:0008006" key="12">
    <source>
        <dbReference type="Google" id="ProtNLM"/>
    </source>
</evidence>
<reference evidence="10" key="1">
    <citation type="submission" date="2021-01" db="UniProtKB">
        <authorList>
            <consortium name="EnsemblMetazoa"/>
        </authorList>
    </citation>
    <scope>IDENTIFICATION</scope>
</reference>
<evidence type="ECO:0000256" key="4">
    <source>
        <dbReference type="ARBA" id="ARBA00022692"/>
    </source>
</evidence>
<dbReference type="InterPro" id="IPR015664">
    <property type="entry name" value="P53_induced"/>
</dbReference>
<evidence type="ECO:0000256" key="2">
    <source>
        <dbReference type="ARBA" id="ARBA00004282"/>
    </source>
</evidence>
<dbReference type="Gene3D" id="1.20.140.150">
    <property type="match status" value="1"/>
</dbReference>
<dbReference type="OrthoDB" id="8655982at2759"/>
<sequence>MESQVVYRETGGYRRPPTYSSTLAASDESGVPRPSPGSAGGPRRVLFVSPSMPVAPPRHILPPHQLSALPHESPYPSYGDPDYRECCCLTTCVNTCTMKQVFAFICGLIVVLLMILSILSSSWLVAQKYRQGLWEQCVEEGALKPLPFGLEVGPGCYGARNVAYVQAAAALCVITLLCDVAATLMTGCGLCSRNPVRKYMLYRLAFYVMVCALLCILIALVVYPACFAAEIEDSNRQVWEFGWAYGVGWGAAIFLFGGILLLLCDKETEEIYYRERTTNSSVATVHDNKA</sequence>
<dbReference type="GO" id="GO:0098609">
    <property type="term" value="P:cell-cell adhesion"/>
    <property type="evidence" value="ECO:0007669"/>
    <property type="project" value="TreeGrafter"/>
</dbReference>
<dbReference type="EnsemblMetazoa" id="XM_022811833">
    <property type="protein sequence ID" value="XP_022667568"/>
    <property type="gene ID" value="LOC111253031"/>
</dbReference>
<dbReference type="KEGG" id="vde:111253031"/>
<name>A0A7M7KR87_VARDE</name>
<comment type="similarity">
    <text evidence="3">Belongs to the TMEM47 family.</text>
</comment>
<dbReference type="GO" id="GO:0005911">
    <property type="term" value="C:cell-cell junction"/>
    <property type="evidence" value="ECO:0007669"/>
    <property type="project" value="TreeGrafter"/>
</dbReference>
<evidence type="ECO:0000256" key="6">
    <source>
        <dbReference type="ARBA" id="ARBA00022989"/>
    </source>
</evidence>
<dbReference type="PANTHER" id="PTHR14399:SF5">
    <property type="entry name" value="CELL JUNCTION PROTEIN VAB-9"/>
    <property type="match status" value="1"/>
</dbReference>
<protein>
    <recommendedName>
        <fullName evidence="12">Transmembrane protein 47</fullName>
    </recommendedName>
</protein>